<dbReference type="InterPro" id="IPR038375">
    <property type="entry name" value="NDUFAF7_sf"/>
</dbReference>
<dbReference type="InterPro" id="IPR003788">
    <property type="entry name" value="NDUFAF7"/>
</dbReference>
<dbReference type="SUPFAM" id="SSF53335">
    <property type="entry name" value="S-adenosyl-L-methionine-dependent methyltransferases"/>
    <property type="match status" value="1"/>
</dbReference>
<dbReference type="EMBL" id="JAABLP010000002">
    <property type="protein sequence ID" value="NBN63269.1"/>
    <property type="molecule type" value="Genomic_DNA"/>
</dbReference>
<protein>
    <submittedName>
        <fullName evidence="3">Class I SAM-dependent methyltransferase</fullName>
    </submittedName>
</protein>
<dbReference type="Proteomes" id="UP000541347">
    <property type="component" value="Unassembled WGS sequence"/>
</dbReference>
<evidence type="ECO:0000313" key="3">
    <source>
        <dbReference type="EMBL" id="NBN63269.1"/>
    </source>
</evidence>
<dbReference type="Pfam" id="PF02636">
    <property type="entry name" value="Methyltransf_28"/>
    <property type="match status" value="1"/>
</dbReference>
<accession>A0ABW9ZJN9</accession>
<reference evidence="3 4" key="1">
    <citation type="submission" date="2020-01" db="EMBL/GenBank/DDBJ databases">
        <authorList>
            <person name="Peng S.Y."/>
            <person name="Li J."/>
            <person name="Wang M."/>
            <person name="Wang L."/>
            <person name="Wang C.Q."/>
            <person name="Wang J.R."/>
        </authorList>
    </citation>
    <scope>NUCLEOTIDE SEQUENCE [LARGE SCALE GENOMIC DNA]</scope>
    <source>
        <strain evidence="3 4">XCT-34</strain>
    </source>
</reference>
<keyword evidence="1 3" id="KW-0489">Methyltransferase</keyword>
<dbReference type="PANTHER" id="PTHR12049:SF7">
    <property type="entry name" value="PROTEIN ARGININE METHYLTRANSFERASE NDUFAF7, MITOCHONDRIAL"/>
    <property type="match status" value="1"/>
</dbReference>
<sequence length="378" mass="39744">MSENRLKARLEDRIRLTGPMSVADYMTACLADPQDGYYTTSPEPFGRDGDFITAPEVSQMFGELIGGWVLATWIAMGTPDPVHLVELGPGRGTLMADLLRTARLRPAFLAAVRVHLVEVSPRLRARQADTLAPLNAPLSGTLTGAGMAAVTWHDRLAEVPAGPTILIANEFFDALPIRQYQKTPAGWRERVVGLDATGALTFGVGGAALAEDVVPTGARDAAPGAILEVSPASLAVAQELAGRLVSDGGAALLIDYGHLRSAPGDTLQALSRHAFADPLAEPGKADLTAHVDFEALARAATHAGAEALAPLTQGEFLLRLGLLERAGQLGAGKDAATQERLRGEVERLAAPDQMGELFKVLALAAPGLVPPGFERRGK</sequence>
<dbReference type="InterPro" id="IPR029063">
    <property type="entry name" value="SAM-dependent_MTases_sf"/>
</dbReference>
<keyword evidence="4" id="KW-1185">Reference proteome</keyword>
<name>A0ABW9ZJN9_9HYPH</name>
<evidence type="ECO:0000256" key="2">
    <source>
        <dbReference type="ARBA" id="ARBA00022679"/>
    </source>
</evidence>
<evidence type="ECO:0000313" key="4">
    <source>
        <dbReference type="Proteomes" id="UP000541347"/>
    </source>
</evidence>
<evidence type="ECO:0000256" key="1">
    <source>
        <dbReference type="ARBA" id="ARBA00022603"/>
    </source>
</evidence>
<dbReference type="RefSeq" id="WP_161675038.1">
    <property type="nucleotide sequence ID" value="NZ_JAABLP010000002.1"/>
</dbReference>
<dbReference type="GO" id="GO:0008168">
    <property type="term" value="F:methyltransferase activity"/>
    <property type="evidence" value="ECO:0007669"/>
    <property type="project" value="UniProtKB-KW"/>
</dbReference>
<comment type="caution">
    <text evidence="3">The sequence shown here is derived from an EMBL/GenBank/DDBJ whole genome shotgun (WGS) entry which is preliminary data.</text>
</comment>
<dbReference type="Gene3D" id="3.40.50.12710">
    <property type="match status" value="1"/>
</dbReference>
<proteinExistence type="predicted"/>
<gene>
    <name evidence="3" type="ORF">GWI71_06205</name>
</gene>
<dbReference type="PANTHER" id="PTHR12049">
    <property type="entry name" value="PROTEIN ARGININE METHYLTRANSFERASE NDUFAF7, MITOCHONDRIAL"/>
    <property type="match status" value="1"/>
</dbReference>
<dbReference type="GO" id="GO:0032259">
    <property type="term" value="P:methylation"/>
    <property type="evidence" value="ECO:0007669"/>
    <property type="project" value="UniProtKB-KW"/>
</dbReference>
<organism evidence="3 4">
    <name type="scientific">Pannonibacter tanglangensis</name>
    <dbReference type="NCBI Taxonomy" id="2750084"/>
    <lineage>
        <taxon>Bacteria</taxon>
        <taxon>Pseudomonadati</taxon>
        <taxon>Pseudomonadota</taxon>
        <taxon>Alphaproteobacteria</taxon>
        <taxon>Hyphomicrobiales</taxon>
        <taxon>Stappiaceae</taxon>
        <taxon>Pannonibacter</taxon>
    </lineage>
</organism>
<keyword evidence="2" id="KW-0808">Transferase</keyword>